<evidence type="ECO:0000313" key="6">
    <source>
        <dbReference type="EMBL" id="PSJ37635.1"/>
    </source>
</evidence>
<accession>A0A2P7QI48</accession>
<dbReference type="Gene3D" id="3.40.50.2300">
    <property type="match status" value="1"/>
</dbReference>
<protein>
    <recommendedName>
        <fullName evidence="5">Response regulatory domain-containing protein</fullName>
    </recommendedName>
</protein>
<dbReference type="GO" id="GO:0005829">
    <property type="term" value="C:cytosol"/>
    <property type="evidence" value="ECO:0007669"/>
    <property type="project" value="TreeGrafter"/>
</dbReference>
<reference evidence="6 7" key="1">
    <citation type="submission" date="2018-03" db="EMBL/GenBank/DDBJ databases">
        <title>The draft genome of Sphingosinicella sp. GL-C-18.</title>
        <authorList>
            <person name="Liu L."/>
            <person name="Li L."/>
            <person name="Liang L."/>
            <person name="Zhang X."/>
            <person name="Wang T."/>
        </authorList>
    </citation>
    <scope>NUCLEOTIDE SEQUENCE [LARGE SCALE GENOMIC DNA]</scope>
    <source>
        <strain evidence="6 7">GL-C-18</strain>
    </source>
</reference>
<organism evidence="6 7">
    <name type="scientific">Allosphingosinicella deserti</name>
    <dbReference type="NCBI Taxonomy" id="2116704"/>
    <lineage>
        <taxon>Bacteria</taxon>
        <taxon>Pseudomonadati</taxon>
        <taxon>Pseudomonadota</taxon>
        <taxon>Alphaproteobacteria</taxon>
        <taxon>Sphingomonadales</taxon>
        <taxon>Sphingomonadaceae</taxon>
        <taxon>Allosphingosinicella</taxon>
    </lineage>
</organism>
<proteinExistence type="predicted"/>
<dbReference type="Pfam" id="PF00072">
    <property type="entry name" value="Response_reg"/>
    <property type="match status" value="1"/>
</dbReference>
<dbReference type="GO" id="GO:0032993">
    <property type="term" value="C:protein-DNA complex"/>
    <property type="evidence" value="ECO:0007669"/>
    <property type="project" value="TreeGrafter"/>
</dbReference>
<evidence type="ECO:0000259" key="5">
    <source>
        <dbReference type="PROSITE" id="PS50110"/>
    </source>
</evidence>
<dbReference type="PANTHER" id="PTHR48111:SF40">
    <property type="entry name" value="PHOSPHATE REGULON TRANSCRIPTIONAL REGULATORY PROTEIN PHOB"/>
    <property type="match status" value="1"/>
</dbReference>
<sequence length="119" mass="12722">MAIEGIRILLVEDEAIIAMMAEDMLEELGCDIVATATALPEALKVVETIPFDLALLDINLNGVDSSPVAETLRARGRPFIFTTGYGSAGRAPAYSDVPLVTKPYRSTDLADAIRRALGD</sequence>
<evidence type="ECO:0000256" key="2">
    <source>
        <dbReference type="ARBA" id="ARBA00023012"/>
    </source>
</evidence>
<evidence type="ECO:0000256" key="3">
    <source>
        <dbReference type="ARBA" id="ARBA00023125"/>
    </source>
</evidence>
<dbReference type="GO" id="GO:0000156">
    <property type="term" value="F:phosphorelay response regulator activity"/>
    <property type="evidence" value="ECO:0007669"/>
    <property type="project" value="TreeGrafter"/>
</dbReference>
<dbReference type="RefSeq" id="WP_106515078.1">
    <property type="nucleotide sequence ID" value="NZ_PXYI01000008.1"/>
</dbReference>
<feature type="domain" description="Response regulatory" evidence="5">
    <location>
        <begin position="7"/>
        <end position="117"/>
    </location>
</feature>
<keyword evidence="2" id="KW-0902">Two-component regulatory system</keyword>
<dbReference type="InterPro" id="IPR011006">
    <property type="entry name" value="CheY-like_superfamily"/>
</dbReference>
<keyword evidence="7" id="KW-1185">Reference proteome</keyword>
<evidence type="ECO:0000256" key="4">
    <source>
        <dbReference type="PROSITE-ProRule" id="PRU00169"/>
    </source>
</evidence>
<dbReference type="InterPro" id="IPR001789">
    <property type="entry name" value="Sig_transdc_resp-reg_receiver"/>
</dbReference>
<evidence type="ECO:0000256" key="1">
    <source>
        <dbReference type="ARBA" id="ARBA00022553"/>
    </source>
</evidence>
<keyword evidence="1 4" id="KW-0597">Phosphoprotein</keyword>
<dbReference type="InterPro" id="IPR039420">
    <property type="entry name" value="WalR-like"/>
</dbReference>
<dbReference type="Proteomes" id="UP000241167">
    <property type="component" value="Unassembled WGS sequence"/>
</dbReference>
<dbReference type="GO" id="GO:0006355">
    <property type="term" value="P:regulation of DNA-templated transcription"/>
    <property type="evidence" value="ECO:0007669"/>
    <property type="project" value="TreeGrafter"/>
</dbReference>
<name>A0A2P7QI48_9SPHN</name>
<feature type="modified residue" description="4-aspartylphosphate" evidence="4">
    <location>
        <position position="57"/>
    </location>
</feature>
<keyword evidence="3" id="KW-0238">DNA-binding</keyword>
<dbReference type="GO" id="GO:0000976">
    <property type="term" value="F:transcription cis-regulatory region binding"/>
    <property type="evidence" value="ECO:0007669"/>
    <property type="project" value="TreeGrafter"/>
</dbReference>
<evidence type="ECO:0000313" key="7">
    <source>
        <dbReference type="Proteomes" id="UP000241167"/>
    </source>
</evidence>
<dbReference type="SUPFAM" id="SSF52172">
    <property type="entry name" value="CheY-like"/>
    <property type="match status" value="1"/>
</dbReference>
<dbReference type="AlphaFoldDB" id="A0A2P7QI48"/>
<dbReference type="OrthoDB" id="582170at2"/>
<dbReference type="PANTHER" id="PTHR48111">
    <property type="entry name" value="REGULATOR OF RPOS"/>
    <property type="match status" value="1"/>
</dbReference>
<comment type="caution">
    <text evidence="6">The sequence shown here is derived from an EMBL/GenBank/DDBJ whole genome shotgun (WGS) entry which is preliminary data.</text>
</comment>
<dbReference type="PROSITE" id="PS50110">
    <property type="entry name" value="RESPONSE_REGULATORY"/>
    <property type="match status" value="1"/>
</dbReference>
<dbReference type="SMART" id="SM00448">
    <property type="entry name" value="REC"/>
    <property type="match status" value="1"/>
</dbReference>
<dbReference type="EMBL" id="PXYI01000008">
    <property type="protein sequence ID" value="PSJ37635.1"/>
    <property type="molecule type" value="Genomic_DNA"/>
</dbReference>
<gene>
    <name evidence="6" type="ORF">C7I55_21440</name>
</gene>